<dbReference type="InterPro" id="IPR036961">
    <property type="entry name" value="Kinesin_motor_dom_sf"/>
</dbReference>
<evidence type="ECO:0000256" key="2">
    <source>
        <dbReference type="ARBA" id="ARBA00023054"/>
    </source>
</evidence>
<dbReference type="OMA" id="PMATSEH"/>
<dbReference type="InParanoid" id="D2UYB8"/>
<dbReference type="SUPFAM" id="SSF82185">
    <property type="entry name" value="Histone H3 K4-specific methyltransferase SET7/9 N-terminal domain"/>
    <property type="match status" value="2"/>
</dbReference>
<dbReference type="KEGG" id="ngr:NAEGRDRAFT_56509"/>
<keyword evidence="4" id="KW-0067">ATP-binding</keyword>
<proteinExistence type="inferred from homology"/>
<dbReference type="Gene3D" id="2.20.110.10">
    <property type="entry name" value="Histone H3 K4-specific methyltransferase SET7/9 N-terminal domain"/>
    <property type="match status" value="1"/>
</dbReference>
<dbReference type="InterPro" id="IPR001752">
    <property type="entry name" value="Kinesin_motor_dom"/>
</dbReference>
<feature type="region of interest" description="Disordered" evidence="5">
    <location>
        <begin position="1"/>
        <end position="22"/>
    </location>
</feature>
<comment type="similarity">
    <text evidence="4">Belongs to the TRAFAC class myosin-kinesin ATPase superfamily. Kinesin family.</text>
</comment>
<evidence type="ECO:0000256" key="5">
    <source>
        <dbReference type="SAM" id="MobiDB-lite"/>
    </source>
</evidence>
<dbReference type="InterPro" id="IPR029147">
    <property type="entry name" value="CFAP77"/>
</dbReference>
<dbReference type="InterPro" id="IPR027640">
    <property type="entry name" value="Kinesin-like_fam"/>
</dbReference>
<name>D2UYB8_NAEGR</name>
<evidence type="ECO:0000256" key="4">
    <source>
        <dbReference type="PROSITE-ProRule" id="PRU00283"/>
    </source>
</evidence>
<dbReference type="PRINTS" id="PR00380">
    <property type="entry name" value="KINESINHEAVY"/>
</dbReference>
<dbReference type="GO" id="GO:0005524">
    <property type="term" value="F:ATP binding"/>
    <property type="evidence" value="ECO:0007669"/>
    <property type="project" value="UniProtKB-UniRule"/>
</dbReference>
<dbReference type="eggNOG" id="KOG0231">
    <property type="taxonomic scope" value="Eukaryota"/>
</dbReference>
<evidence type="ECO:0000259" key="6">
    <source>
        <dbReference type="PROSITE" id="PS50067"/>
    </source>
</evidence>
<organism evidence="8">
    <name type="scientific">Naegleria gruberi</name>
    <name type="common">Amoeba</name>
    <dbReference type="NCBI Taxonomy" id="5762"/>
    <lineage>
        <taxon>Eukaryota</taxon>
        <taxon>Discoba</taxon>
        <taxon>Heterolobosea</taxon>
        <taxon>Tetramitia</taxon>
        <taxon>Eutetramitia</taxon>
        <taxon>Vahlkampfiidae</taxon>
        <taxon>Naegleria</taxon>
    </lineage>
</organism>
<dbReference type="AlphaFoldDB" id="D2UYB8"/>
<keyword evidence="4" id="KW-0547">Nucleotide-binding</keyword>
<dbReference type="Proteomes" id="UP000006671">
    <property type="component" value="Unassembled WGS sequence"/>
</dbReference>
<keyword evidence="1" id="KW-0677">Repeat</keyword>
<dbReference type="OrthoDB" id="270720at2759"/>
<protein>
    <submittedName>
        <fullName evidence="7">Kinesin</fullName>
    </submittedName>
</protein>
<keyword evidence="8" id="KW-1185">Reference proteome</keyword>
<dbReference type="GO" id="GO:0007018">
    <property type="term" value="P:microtubule-based movement"/>
    <property type="evidence" value="ECO:0007669"/>
    <property type="project" value="InterPro"/>
</dbReference>
<dbReference type="EMBL" id="GG738845">
    <property type="protein sequence ID" value="EFC50447.1"/>
    <property type="molecule type" value="Genomic_DNA"/>
</dbReference>
<dbReference type="Pfam" id="PF14825">
    <property type="entry name" value="CFAP77"/>
    <property type="match status" value="1"/>
</dbReference>
<dbReference type="SMART" id="SM00129">
    <property type="entry name" value="KISc"/>
    <property type="match status" value="1"/>
</dbReference>
<dbReference type="SMART" id="SM00698">
    <property type="entry name" value="MORN"/>
    <property type="match status" value="6"/>
</dbReference>
<dbReference type="eggNOG" id="KOG0242">
    <property type="taxonomic scope" value="Eukaryota"/>
</dbReference>
<dbReference type="GO" id="GO:0003777">
    <property type="term" value="F:microtubule motor activity"/>
    <property type="evidence" value="ECO:0007669"/>
    <property type="project" value="InterPro"/>
</dbReference>
<evidence type="ECO:0000313" key="8">
    <source>
        <dbReference type="Proteomes" id="UP000006671"/>
    </source>
</evidence>
<evidence type="ECO:0000313" key="7">
    <source>
        <dbReference type="EMBL" id="EFC50447.1"/>
    </source>
</evidence>
<dbReference type="Pfam" id="PF02493">
    <property type="entry name" value="MORN"/>
    <property type="match status" value="6"/>
</dbReference>
<dbReference type="STRING" id="5762.D2UYB8"/>
<dbReference type="SUPFAM" id="SSF52540">
    <property type="entry name" value="P-loop containing nucleoside triphosphate hydrolases"/>
    <property type="match status" value="1"/>
</dbReference>
<dbReference type="InterPro" id="IPR003409">
    <property type="entry name" value="MORN"/>
</dbReference>
<dbReference type="InterPro" id="IPR027417">
    <property type="entry name" value="P-loop_NTPase"/>
</dbReference>
<keyword evidence="2" id="KW-0175">Coiled coil</keyword>
<feature type="domain" description="Kinesin motor" evidence="6">
    <location>
        <begin position="167"/>
        <end position="530"/>
    </location>
</feature>
<accession>D2UYB8</accession>
<dbReference type="PANTHER" id="PTHR47968">
    <property type="entry name" value="CENTROMERE PROTEIN E"/>
    <property type="match status" value="1"/>
</dbReference>
<sequence>MLSARKKVSENPVDVLGNNHTYGKKVVPDVEGALKVVLSWKENQPHRDETPDRDFKKLNVLSLKEKQVSSSQISNFRKSHDARITSHKKEKKADLLPSDVDPSFAYGHRNVFDQKAKDLMEHRFAEEWAKKKEETDRRFKEDKKQEMLSSVNTRAKLDIMKRSEDAKIKLTPREDDSSNQFKMTKFKNVPSKVDCKRDSHPGYSFNNNDTSNGAEEASANAQNIVEISDVNKLIAYHPESREGLLYSFDNCFDSETTNNTIFESVCVPVLNAVIEGYNGTIISYGSSRTGKTEMMIGNEREEGIVDLTFREGYSYLSSVSDKVDYSISFSFWEMSNDSILDLLDLNEGKELKLKRSGKEGVFITNLSEHQVDSWEHLQSLIDNGIRRSQQLTAQRKIRLHSFMRLRLTRNNYDHPEEDVSSSFMFVNLKGTERIGKIGAKGDHMKEGASLNMSMIAFGNAIHNVVNHTRVKKDTAININSLFGDSQVTAMMSDSLGGKSATVIIGSISQTEFHYLETMEVLENLRIARHILSKPVKQVLNSKIKKLYNKIKKLETSIPEDKLAPGHPPTEQQEELEYYKRLYRKYLDGLVDDEDLDKPMETNPSLQDIPELELSKTDQLWKQNDAKSQRHGIRATVYKPSSLQGKPKETYKGQWKGHQKHGYGEVDNEKVNYKGGWANDKKHGKGSLYSKEKNRRVFLGEFQNDKKHGKGVFYYENGEIYDGEWKDDKRCGYGVMYYLDGTKYEGEWENDMRGGNGACVEKNGDRFEGSFLNGLKHGPGVYYYITQGQKYVGEWFKGVAKCGQLYSDIDYTEEGMDSFESSTKIPENQLQDRMKVIEDAVTSVRIQMQQEHLLPSAIRENIYE</sequence>
<dbReference type="GO" id="GO:0008017">
    <property type="term" value="F:microtubule binding"/>
    <property type="evidence" value="ECO:0007669"/>
    <property type="project" value="InterPro"/>
</dbReference>
<gene>
    <name evidence="7" type="ORF">NAEGRDRAFT_56509</name>
</gene>
<feature type="binding site" evidence="4">
    <location>
        <begin position="285"/>
        <end position="292"/>
    </location>
    <ligand>
        <name>ATP</name>
        <dbReference type="ChEBI" id="CHEBI:30616"/>
    </ligand>
</feature>
<dbReference type="Pfam" id="PF00225">
    <property type="entry name" value="Kinesin"/>
    <property type="match status" value="1"/>
</dbReference>
<reference evidence="7 8" key="1">
    <citation type="journal article" date="2010" name="Cell">
        <title>The genome of Naegleria gruberi illuminates early eukaryotic versatility.</title>
        <authorList>
            <person name="Fritz-Laylin L.K."/>
            <person name="Prochnik S.E."/>
            <person name="Ginger M.L."/>
            <person name="Dacks J.B."/>
            <person name="Carpenter M.L."/>
            <person name="Field M.C."/>
            <person name="Kuo A."/>
            <person name="Paredez A."/>
            <person name="Chapman J."/>
            <person name="Pham J."/>
            <person name="Shu S."/>
            <person name="Neupane R."/>
            <person name="Cipriano M."/>
            <person name="Mancuso J."/>
            <person name="Tu H."/>
            <person name="Salamov A."/>
            <person name="Lindquist E."/>
            <person name="Shapiro H."/>
            <person name="Lucas S."/>
            <person name="Grigoriev I.V."/>
            <person name="Cande W.Z."/>
            <person name="Fulton C."/>
            <person name="Rokhsar D.S."/>
            <person name="Dawson S.C."/>
        </authorList>
    </citation>
    <scope>NUCLEOTIDE SEQUENCE [LARGE SCALE GENOMIC DNA]</scope>
    <source>
        <strain evidence="7 8">NEG-M</strain>
    </source>
</reference>
<dbReference type="PROSITE" id="PS50067">
    <property type="entry name" value="KINESIN_MOTOR_2"/>
    <property type="match status" value="1"/>
</dbReference>
<dbReference type="Gene3D" id="3.40.850.10">
    <property type="entry name" value="Kinesin motor domain"/>
    <property type="match status" value="1"/>
</dbReference>
<keyword evidence="3 4" id="KW-0505">Motor protein</keyword>
<dbReference type="RefSeq" id="XP_002683191.1">
    <property type="nucleotide sequence ID" value="XM_002683145.1"/>
</dbReference>
<evidence type="ECO:0000256" key="1">
    <source>
        <dbReference type="ARBA" id="ARBA00022737"/>
    </source>
</evidence>
<dbReference type="GeneID" id="8859089"/>
<evidence type="ECO:0000256" key="3">
    <source>
        <dbReference type="ARBA" id="ARBA00023175"/>
    </source>
</evidence>
<feature type="region of interest" description="Disordered" evidence="5">
    <location>
        <begin position="71"/>
        <end position="94"/>
    </location>
</feature>
<dbReference type="VEuPathDB" id="AmoebaDB:NAEGRDRAFT_56509"/>
<dbReference type="PANTHER" id="PTHR47968:SF75">
    <property type="entry name" value="CENTROMERE-ASSOCIATED PROTEIN E"/>
    <property type="match status" value="1"/>
</dbReference>